<dbReference type="Proteomes" id="UP000001401">
    <property type="component" value="Chromosome"/>
</dbReference>
<proteinExistence type="predicted"/>
<dbReference type="KEGG" id="bco:Bcell_2142"/>
<name>E6U1P0_EVAC2</name>
<sequence>MSQFLDQLKHLGKSVSDLFKKEEKRPIRMKELTNLIIANPESKKKTKTLLGLVFNFYVLKLGAITLKLETKGKNDDYILELTALDNGETLFSYKSYEDNHSIKDKHLLPEYVHAHLSEI</sequence>
<dbReference type="AlphaFoldDB" id="E6U1P0"/>
<keyword evidence="2" id="KW-1185">Reference proteome</keyword>
<dbReference type="OrthoDB" id="2883003at2"/>
<gene>
    <name evidence="1" type="ordered locus">Bcell_2142</name>
</gene>
<dbReference type="HOGENOM" id="CLU_2056591_0_0_9"/>
<protein>
    <submittedName>
        <fullName evidence="1">Uncharacterized protein</fullName>
    </submittedName>
</protein>
<dbReference type="eggNOG" id="ENOG5031KXI">
    <property type="taxonomic scope" value="Bacteria"/>
</dbReference>
<dbReference type="EMBL" id="CP002394">
    <property type="protein sequence ID" value="ADU30403.1"/>
    <property type="molecule type" value="Genomic_DNA"/>
</dbReference>
<reference evidence="1" key="1">
    <citation type="submission" date="2010-12" db="EMBL/GenBank/DDBJ databases">
        <title>Complete sequence of Bacillus cellulosilyticus DSM 2522.</title>
        <authorList>
            <consortium name="US DOE Joint Genome Institute"/>
            <person name="Lucas S."/>
            <person name="Copeland A."/>
            <person name="Lapidus A."/>
            <person name="Cheng J.-F."/>
            <person name="Bruce D."/>
            <person name="Goodwin L."/>
            <person name="Pitluck S."/>
            <person name="Chertkov O."/>
            <person name="Detter J.C."/>
            <person name="Han C."/>
            <person name="Tapia R."/>
            <person name="Land M."/>
            <person name="Hauser L."/>
            <person name="Jeffries C."/>
            <person name="Kyrpides N."/>
            <person name="Ivanova N."/>
            <person name="Mikhailova N."/>
            <person name="Brumm P."/>
            <person name="Mead D."/>
            <person name="Woyke T."/>
        </authorList>
    </citation>
    <scope>NUCLEOTIDE SEQUENCE [LARGE SCALE GENOMIC DNA]</scope>
    <source>
        <strain evidence="1">DSM 2522</strain>
    </source>
</reference>
<evidence type="ECO:0000313" key="1">
    <source>
        <dbReference type="EMBL" id="ADU30403.1"/>
    </source>
</evidence>
<organism evidence="1 2">
    <name type="scientific">Evansella cellulosilytica (strain ATCC 21833 / DSM 2522 / FERM P-1141 / JCM 9156 / N-4)</name>
    <name type="common">Bacillus cellulosilyticus</name>
    <dbReference type="NCBI Taxonomy" id="649639"/>
    <lineage>
        <taxon>Bacteria</taxon>
        <taxon>Bacillati</taxon>
        <taxon>Bacillota</taxon>
        <taxon>Bacilli</taxon>
        <taxon>Bacillales</taxon>
        <taxon>Bacillaceae</taxon>
        <taxon>Evansella</taxon>
    </lineage>
</organism>
<evidence type="ECO:0000313" key="2">
    <source>
        <dbReference type="Proteomes" id="UP000001401"/>
    </source>
</evidence>
<dbReference type="RefSeq" id="WP_013488739.1">
    <property type="nucleotide sequence ID" value="NC_014829.1"/>
</dbReference>
<accession>E6U1P0</accession>